<dbReference type="AlphaFoldDB" id="A0A541AZ07"/>
<dbReference type="Proteomes" id="UP000316256">
    <property type="component" value="Unassembled WGS sequence"/>
</dbReference>
<protein>
    <submittedName>
        <fullName evidence="1">Uncharacterized protein</fullName>
    </submittedName>
</protein>
<sequence length="111" mass="12899">MSPSHGCTLNWNITPDPPEPAEAVRLLDRYRQAVADRRYIPDLPPLTDRDHTIALQVLDELARSIDDYRHHVIDQALAARLSWETIARNLRTDLETLRENHRNRVDRQLGT</sequence>
<proteinExistence type="predicted"/>
<dbReference type="EMBL" id="VIGH01000014">
    <property type="protein sequence ID" value="TQF65303.1"/>
    <property type="molecule type" value="Genomic_DNA"/>
</dbReference>
<evidence type="ECO:0000313" key="1">
    <source>
        <dbReference type="EMBL" id="TQF65303.1"/>
    </source>
</evidence>
<organism evidence="1 2">
    <name type="scientific">Rhodococcus spelaei</name>
    <dbReference type="NCBI Taxonomy" id="2546320"/>
    <lineage>
        <taxon>Bacteria</taxon>
        <taxon>Bacillati</taxon>
        <taxon>Actinomycetota</taxon>
        <taxon>Actinomycetes</taxon>
        <taxon>Mycobacteriales</taxon>
        <taxon>Nocardiaceae</taxon>
        <taxon>Rhodococcus</taxon>
    </lineage>
</organism>
<name>A0A541AZ07_9NOCA</name>
<keyword evidence="2" id="KW-1185">Reference proteome</keyword>
<comment type="caution">
    <text evidence="1">The sequence shown here is derived from an EMBL/GenBank/DDBJ whole genome shotgun (WGS) entry which is preliminary data.</text>
</comment>
<accession>A0A541AZ07</accession>
<gene>
    <name evidence="1" type="ORF">FK531_22045</name>
</gene>
<dbReference type="OrthoDB" id="4486807at2"/>
<evidence type="ECO:0000313" key="2">
    <source>
        <dbReference type="Proteomes" id="UP000316256"/>
    </source>
</evidence>
<reference evidence="1 2" key="1">
    <citation type="submission" date="2019-06" db="EMBL/GenBank/DDBJ databases">
        <title>Rhodococcus spaelei sp. nov., isolated from a cave.</title>
        <authorList>
            <person name="Lee S.D."/>
        </authorList>
    </citation>
    <scope>NUCLEOTIDE SEQUENCE [LARGE SCALE GENOMIC DNA]</scope>
    <source>
        <strain evidence="1 2">C9-5</strain>
    </source>
</reference>
<dbReference type="RefSeq" id="WP_142103347.1">
    <property type="nucleotide sequence ID" value="NZ_VIGH01000014.1"/>
</dbReference>